<keyword evidence="13 19" id="KW-0573">Peptidoglycan synthesis</keyword>
<dbReference type="InterPro" id="IPR016166">
    <property type="entry name" value="FAD-bd_PCMH"/>
</dbReference>
<keyword evidence="10 19" id="KW-0274">FAD</keyword>
<dbReference type="InterPro" id="IPR006094">
    <property type="entry name" value="Oxid_FAD_bind_N"/>
</dbReference>
<accession>A0A0A2EWH5</accession>
<dbReference type="GO" id="GO:0009252">
    <property type="term" value="P:peptidoglycan biosynthetic process"/>
    <property type="evidence" value="ECO:0007669"/>
    <property type="project" value="UniProtKB-UniRule"/>
</dbReference>
<keyword evidence="15 19" id="KW-0131">Cell cycle</keyword>
<evidence type="ECO:0000256" key="6">
    <source>
        <dbReference type="ARBA" id="ARBA00015188"/>
    </source>
</evidence>
<evidence type="ECO:0000256" key="13">
    <source>
        <dbReference type="ARBA" id="ARBA00022984"/>
    </source>
</evidence>
<organism evidence="21 22">
    <name type="scientific">Porphyromonas cangingivalis</name>
    <dbReference type="NCBI Taxonomy" id="36874"/>
    <lineage>
        <taxon>Bacteria</taxon>
        <taxon>Pseudomonadati</taxon>
        <taxon>Bacteroidota</taxon>
        <taxon>Bacteroidia</taxon>
        <taxon>Bacteroidales</taxon>
        <taxon>Porphyromonadaceae</taxon>
        <taxon>Porphyromonas</taxon>
    </lineage>
</organism>
<dbReference type="Gene3D" id="3.30.465.10">
    <property type="match status" value="1"/>
</dbReference>
<dbReference type="PROSITE" id="PS51387">
    <property type="entry name" value="FAD_PCMH"/>
    <property type="match status" value="1"/>
</dbReference>
<comment type="function">
    <text evidence="2 19">Cell wall formation.</text>
</comment>
<evidence type="ECO:0000256" key="2">
    <source>
        <dbReference type="ARBA" id="ARBA00003921"/>
    </source>
</evidence>
<keyword evidence="9 19" id="KW-0285">Flavoprotein</keyword>
<dbReference type="SUPFAM" id="SSF56176">
    <property type="entry name" value="FAD-binding/transporter-associated domain-like"/>
    <property type="match status" value="1"/>
</dbReference>
<dbReference type="Pfam" id="PF01565">
    <property type="entry name" value="FAD_binding_4"/>
    <property type="match status" value="1"/>
</dbReference>
<dbReference type="InterPro" id="IPR016169">
    <property type="entry name" value="FAD-bd_PCMH_sub2"/>
</dbReference>
<dbReference type="HAMAP" id="MF_00037">
    <property type="entry name" value="MurB"/>
    <property type="match status" value="1"/>
</dbReference>
<dbReference type="InterPro" id="IPR011601">
    <property type="entry name" value="MurB_C"/>
</dbReference>
<dbReference type="InterPro" id="IPR003170">
    <property type="entry name" value="MurB"/>
</dbReference>
<evidence type="ECO:0000256" key="18">
    <source>
        <dbReference type="ARBA" id="ARBA00048914"/>
    </source>
</evidence>
<dbReference type="InterPro" id="IPR036635">
    <property type="entry name" value="MurB_C_sf"/>
</dbReference>
<evidence type="ECO:0000256" key="7">
    <source>
        <dbReference type="ARBA" id="ARBA00022490"/>
    </source>
</evidence>
<evidence type="ECO:0000256" key="4">
    <source>
        <dbReference type="ARBA" id="ARBA00004752"/>
    </source>
</evidence>
<comment type="pathway">
    <text evidence="4 19">Cell wall biogenesis; peptidoglycan biosynthesis.</text>
</comment>
<dbReference type="InterPro" id="IPR036318">
    <property type="entry name" value="FAD-bd_PCMH-like_sf"/>
</dbReference>
<evidence type="ECO:0000256" key="16">
    <source>
        <dbReference type="ARBA" id="ARBA00023316"/>
    </source>
</evidence>
<comment type="cofactor">
    <cofactor evidence="1 19">
        <name>FAD</name>
        <dbReference type="ChEBI" id="CHEBI:57692"/>
    </cofactor>
</comment>
<dbReference type="OrthoDB" id="9804753at2"/>
<gene>
    <name evidence="19" type="primary">murB</name>
    <name evidence="21" type="ORF">HQ35_00415</name>
</gene>
<dbReference type="RefSeq" id="WP_036849851.1">
    <property type="nucleotide sequence ID" value="NZ_JQJD01000001.1"/>
</dbReference>
<evidence type="ECO:0000256" key="10">
    <source>
        <dbReference type="ARBA" id="ARBA00022827"/>
    </source>
</evidence>
<keyword evidence="8 19" id="KW-0132">Cell division</keyword>
<feature type="domain" description="FAD-binding PCMH-type" evidence="20">
    <location>
        <begin position="16"/>
        <end position="188"/>
    </location>
</feature>
<dbReference type="eggNOG" id="COG0812">
    <property type="taxonomic scope" value="Bacteria"/>
</dbReference>
<dbReference type="NCBIfam" id="NF000755">
    <property type="entry name" value="PRK00046.1"/>
    <property type="match status" value="1"/>
</dbReference>
<dbReference type="EMBL" id="JQJD01000001">
    <property type="protein sequence ID" value="KGN83268.1"/>
    <property type="molecule type" value="Genomic_DNA"/>
</dbReference>
<keyword evidence="16 19" id="KW-0961">Cell wall biogenesis/degradation</keyword>
<evidence type="ECO:0000256" key="15">
    <source>
        <dbReference type="ARBA" id="ARBA00023306"/>
    </source>
</evidence>
<evidence type="ECO:0000256" key="19">
    <source>
        <dbReference type="HAMAP-Rule" id="MF_00037"/>
    </source>
</evidence>
<dbReference type="SUPFAM" id="SSF56194">
    <property type="entry name" value="Uridine diphospho-N-Acetylenolpyruvylglucosamine reductase, MurB, C-terminal domain"/>
    <property type="match status" value="1"/>
</dbReference>
<feature type="active site" evidence="19">
    <location>
        <position position="164"/>
    </location>
</feature>
<dbReference type="NCBIfam" id="TIGR00179">
    <property type="entry name" value="murB"/>
    <property type="match status" value="1"/>
</dbReference>
<comment type="similarity">
    <text evidence="19">Belongs to the MurB family.</text>
</comment>
<dbReference type="Proteomes" id="UP000030125">
    <property type="component" value="Unassembled WGS sequence"/>
</dbReference>
<evidence type="ECO:0000256" key="1">
    <source>
        <dbReference type="ARBA" id="ARBA00001974"/>
    </source>
</evidence>
<dbReference type="Pfam" id="PF02873">
    <property type="entry name" value="MurB_C"/>
    <property type="match status" value="1"/>
</dbReference>
<protein>
    <recommendedName>
        <fullName evidence="6 19">UDP-N-acetylenolpyruvoylglucosamine reductase</fullName>
        <ecNumber evidence="5 19">1.3.1.98</ecNumber>
    </recommendedName>
    <alternativeName>
        <fullName evidence="17 19">UDP-N-acetylmuramate dehydrogenase</fullName>
    </alternativeName>
</protein>
<evidence type="ECO:0000256" key="12">
    <source>
        <dbReference type="ARBA" id="ARBA00022960"/>
    </source>
</evidence>
<evidence type="ECO:0000256" key="14">
    <source>
        <dbReference type="ARBA" id="ARBA00023002"/>
    </source>
</evidence>
<dbReference type="GO" id="GO:0071555">
    <property type="term" value="P:cell wall organization"/>
    <property type="evidence" value="ECO:0007669"/>
    <property type="project" value="UniProtKB-KW"/>
</dbReference>
<evidence type="ECO:0000256" key="11">
    <source>
        <dbReference type="ARBA" id="ARBA00022857"/>
    </source>
</evidence>
<dbReference type="PANTHER" id="PTHR21071">
    <property type="entry name" value="UDP-N-ACETYLENOLPYRUVOYLGLUCOSAMINE REDUCTASE"/>
    <property type="match status" value="1"/>
</dbReference>
<dbReference type="Gene3D" id="3.30.43.10">
    <property type="entry name" value="Uridine Diphospho-n-acetylenolpyruvylglucosamine Reductase, domain 2"/>
    <property type="match status" value="1"/>
</dbReference>
<keyword evidence="7 19" id="KW-0963">Cytoplasm</keyword>
<name>A0A0A2EWH5_PORCN</name>
<dbReference type="AlphaFoldDB" id="A0A0A2EWH5"/>
<keyword evidence="14 19" id="KW-0560">Oxidoreductase</keyword>
<evidence type="ECO:0000313" key="21">
    <source>
        <dbReference type="EMBL" id="KGN83268.1"/>
    </source>
</evidence>
<reference evidence="21 22" key="1">
    <citation type="submission" date="2014-08" db="EMBL/GenBank/DDBJ databases">
        <title>Porphyromonas cangingivalis strain:COT-109_OH1386 Genome sequencing.</title>
        <authorList>
            <person name="Wallis C."/>
            <person name="Deusch O."/>
            <person name="O'Flynn C."/>
            <person name="Davis I."/>
            <person name="Jospin G."/>
            <person name="Darling A.E."/>
            <person name="Coil D.A."/>
            <person name="Alexiev A."/>
            <person name="Horsfall A."/>
            <person name="Kirkwood N."/>
            <person name="Harris S."/>
            <person name="Eisen J.A."/>
        </authorList>
    </citation>
    <scope>NUCLEOTIDE SEQUENCE [LARGE SCALE GENOMIC DNA]</scope>
    <source>
        <strain evidence="22">COT-109 OH1386</strain>
    </source>
</reference>
<feature type="active site" evidence="19">
    <location>
        <position position="330"/>
    </location>
</feature>
<feature type="active site" description="Proton donor" evidence="19">
    <location>
        <position position="235"/>
    </location>
</feature>
<evidence type="ECO:0000256" key="5">
    <source>
        <dbReference type="ARBA" id="ARBA00012518"/>
    </source>
</evidence>
<keyword evidence="11 19" id="KW-0521">NADP</keyword>
<dbReference type="PANTHER" id="PTHR21071:SF4">
    <property type="entry name" value="UDP-N-ACETYLENOLPYRUVOYLGLUCOSAMINE REDUCTASE"/>
    <property type="match status" value="1"/>
</dbReference>
<dbReference type="GO" id="GO:0008360">
    <property type="term" value="P:regulation of cell shape"/>
    <property type="evidence" value="ECO:0007669"/>
    <property type="project" value="UniProtKB-KW"/>
</dbReference>
<comment type="catalytic activity">
    <reaction evidence="18 19">
        <text>UDP-N-acetyl-alpha-D-muramate + NADP(+) = UDP-N-acetyl-3-O-(1-carboxyvinyl)-alpha-D-glucosamine + NADPH + H(+)</text>
        <dbReference type="Rhea" id="RHEA:12248"/>
        <dbReference type="ChEBI" id="CHEBI:15378"/>
        <dbReference type="ChEBI" id="CHEBI:57783"/>
        <dbReference type="ChEBI" id="CHEBI:58349"/>
        <dbReference type="ChEBI" id="CHEBI:68483"/>
        <dbReference type="ChEBI" id="CHEBI:70757"/>
        <dbReference type="EC" id="1.3.1.98"/>
    </reaction>
</comment>
<evidence type="ECO:0000256" key="9">
    <source>
        <dbReference type="ARBA" id="ARBA00022630"/>
    </source>
</evidence>
<dbReference type="GO" id="GO:0005829">
    <property type="term" value="C:cytosol"/>
    <property type="evidence" value="ECO:0007669"/>
    <property type="project" value="TreeGrafter"/>
</dbReference>
<dbReference type="UniPathway" id="UPA00219"/>
<keyword evidence="22" id="KW-1185">Reference proteome</keyword>
<evidence type="ECO:0000256" key="8">
    <source>
        <dbReference type="ARBA" id="ARBA00022618"/>
    </source>
</evidence>
<comment type="subcellular location">
    <subcellularLocation>
        <location evidence="3 19">Cytoplasm</location>
    </subcellularLocation>
</comment>
<dbReference type="GO" id="GO:0051301">
    <property type="term" value="P:cell division"/>
    <property type="evidence" value="ECO:0007669"/>
    <property type="project" value="UniProtKB-KW"/>
</dbReference>
<comment type="caution">
    <text evidence="21">The sequence shown here is derived from an EMBL/GenBank/DDBJ whole genome shotgun (WGS) entry which is preliminary data.</text>
</comment>
<dbReference type="Gene3D" id="3.90.78.10">
    <property type="entry name" value="UDP-N-acetylenolpyruvoylglucosamine reductase, C-terminal domain"/>
    <property type="match status" value="1"/>
</dbReference>
<evidence type="ECO:0000256" key="3">
    <source>
        <dbReference type="ARBA" id="ARBA00004496"/>
    </source>
</evidence>
<evidence type="ECO:0000256" key="17">
    <source>
        <dbReference type="ARBA" id="ARBA00031026"/>
    </source>
</evidence>
<keyword evidence="12 19" id="KW-0133">Cell shape</keyword>
<evidence type="ECO:0000259" key="20">
    <source>
        <dbReference type="PROSITE" id="PS51387"/>
    </source>
</evidence>
<dbReference type="GO" id="GO:0071949">
    <property type="term" value="F:FAD binding"/>
    <property type="evidence" value="ECO:0007669"/>
    <property type="project" value="InterPro"/>
</dbReference>
<dbReference type="GO" id="GO:0008762">
    <property type="term" value="F:UDP-N-acetylmuramate dehydrogenase activity"/>
    <property type="evidence" value="ECO:0007669"/>
    <property type="project" value="UniProtKB-UniRule"/>
</dbReference>
<evidence type="ECO:0000313" key="22">
    <source>
        <dbReference type="Proteomes" id="UP000030125"/>
    </source>
</evidence>
<sequence>MQILPDFDLKHNNTFAIPAQASYFVTCDNVDDIVKLCKDEFFRSQPYLIIGGGSNLLFVENFVGCVVRFTDDTWEVLSEDDDSVTIKVSAGKKWHDLVMETAQDGYWGIENLALIPGDTGAAAVQNIGAYGVEICRTLSTVHTVDLRDGSLRDFSNEECKYDYRYSIFKEKEMGHYFIYAVELRLSKKPDPQLSYAGLQELTGHPTLTPEVVARHVIAIRESKLPDHHTLPNAGSFFMNPIVTASVYEALLREYGQVPHYIVGKEYKIPAAWLIEQCGYKGKKIGNVGCYERQPLVIVNYGGATGEEIVALSEDIRSSVKEKFGIEIHPEVRFVKTLNSNPALSK</sequence>
<dbReference type="STRING" id="36874.HQ34_08425"/>
<dbReference type="EC" id="1.3.1.98" evidence="5 19"/>
<proteinExistence type="inferred from homology"/>
<dbReference type="InterPro" id="IPR016167">
    <property type="entry name" value="FAD-bd_PCMH_sub1"/>
</dbReference>